<feature type="region of interest" description="Disordered" evidence="1">
    <location>
        <begin position="1"/>
        <end position="129"/>
    </location>
</feature>
<organism evidence="2 3">
    <name type="scientific">Pleurodeles waltl</name>
    <name type="common">Iberian ribbed newt</name>
    <dbReference type="NCBI Taxonomy" id="8319"/>
    <lineage>
        <taxon>Eukaryota</taxon>
        <taxon>Metazoa</taxon>
        <taxon>Chordata</taxon>
        <taxon>Craniata</taxon>
        <taxon>Vertebrata</taxon>
        <taxon>Euteleostomi</taxon>
        <taxon>Amphibia</taxon>
        <taxon>Batrachia</taxon>
        <taxon>Caudata</taxon>
        <taxon>Salamandroidea</taxon>
        <taxon>Salamandridae</taxon>
        <taxon>Pleurodelinae</taxon>
        <taxon>Pleurodeles</taxon>
    </lineage>
</organism>
<feature type="compositionally biased region" description="Basic and acidic residues" evidence="1">
    <location>
        <begin position="54"/>
        <end position="75"/>
    </location>
</feature>
<name>A0AAV7QJ36_PLEWA</name>
<evidence type="ECO:0000313" key="3">
    <source>
        <dbReference type="Proteomes" id="UP001066276"/>
    </source>
</evidence>
<dbReference type="EMBL" id="JANPWB010000010">
    <property type="protein sequence ID" value="KAJ1140521.1"/>
    <property type="molecule type" value="Genomic_DNA"/>
</dbReference>
<protein>
    <submittedName>
        <fullName evidence="2">Uncharacterized protein</fullName>
    </submittedName>
</protein>
<feature type="compositionally biased region" description="Basic and acidic residues" evidence="1">
    <location>
        <begin position="97"/>
        <end position="114"/>
    </location>
</feature>
<comment type="caution">
    <text evidence="2">The sequence shown here is derived from an EMBL/GenBank/DDBJ whole genome shotgun (WGS) entry which is preliminary data.</text>
</comment>
<proteinExistence type="predicted"/>
<gene>
    <name evidence="2" type="ORF">NDU88_006872</name>
</gene>
<sequence>MHGENRSPILGSRRSKEDDTQAGVLHRAGGSRVSEVGVYHPHGNVGAAPDTWDTDFRVPGVEKSDDGLRKRREEPSEATASKDGAESRKGAAVAEGARTEKQELLDEKRRREEGTGPGETSAVRHVPGGTWLNKVRSFVKGQA</sequence>
<dbReference type="AlphaFoldDB" id="A0AAV7QJ36"/>
<keyword evidence="3" id="KW-1185">Reference proteome</keyword>
<reference evidence="2" key="1">
    <citation type="journal article" date="2022" name="bioRxiv">
        <title>Sequencing and chromosome-scale assembly of the giantPleurodeles waltlgenome.</title>
        <authorList>
            <person name="Brown T."/>
            <person name="Elewa A."/>
            <person name="Iarovenko S."/>
            <person name="Subramanian E."/>
            <person name="Araus A.J."/>
            <person name="Petzold A."/>
            <person name="Susuki M."/>
            <person name="Suzuki K.-i.T."/>
            <person name="Hayashi T."/>
            <person name="Toyoda A."/>
            <person name="Oliveira C."/>
            <person name="Osipova E."/>
            <person name="Leigh N.D."/>
            <person name="Simon A."/>
            <person name="Yun M.H."/>
        </authorList>
    </citation>
    <scope>NUCLEOTIDE SEQUENCE</scope>
    <source>
        <strain evidence="2">20211129_DDA</strain>
        <tissue evidence="2">Liver</tissue>
    </source>
</reference>
<evidence type="ECO:0000256" key="1">
    <source>
        <dbReference type="SAM" id="MobiDB-lite"/>
    </source>
</evidence>
<dbReference type="Proteomes" id="UP001066276">
    <property type="component" value="Chromosome 6"/>
</dbReference>
<accession>A0AAV7QJ36</accession>
<evidence type="ECO:0000313" key="2">
    <source>
        <dbReference type="EMBL" id="KAJ1140521.1"/>
    </source>
</evidence>